<dbReference type="InterPro" id="IPR019264">
    <property type="entry name" value="DUF2179"/>
</dbReference>
<evidence type="ECO:0000313" key="9">
    <source>
        <dbReference type="Proteomes" id="UP000190188"/>
    </source>
</evidence>
<comment type="caution">
    <text evidence="8">The sequence shown here is derived from an EMBL/GenBank/DDBJ whole genome shotgun (WGS) entry which is preliminary data.</text>
</comment>
<dbReference type="Pfam" id="PF10035">
    <property type="entry name" value="DUF2179"/>
    <property type="match status" value="1"/>
</dbReference>
<feature type="transmembrane region" description="Helical" evidence="6">
    <location>
        <begin position="65"/>
        <end position="85"/>
    </location>
</feature>
<keyword evidence="5 6" id="KW-0472">Membrane</keyword>
<dbReference type="InterPro" id="IPR015867">
    <property type="entry name" value="N-reg_PII/ATP_PRibTrfase_C"/>
</dbReference>
<dbReference type="OrthoDB" id="2417289at2"/>
<evidence type="ECO:0000259" key="7">
    <source>
        <dbReference type="Pfam" id="PF10035"/>
    </source>
</evidence>
<feature type="transmembrane region" description="Helical" evidence="6">
    <location>
        <begin position="91"/>
        <end position="113"/>
    </location>
</feature>
<comment type="subcellular location">
    <subcellularLocation>
        <location evidence="1">Cell membrane</location>
        <topology evidence="1">Multi-pass membrane protein</topology>
    </subcellularLocation>
</comment>
<name>A0A1T2XNS0_9BACL</name>
<evidence type="ECO:0000256" key="4">
    <source>
        <dbReference type="ARBA" id="ARBA00022989"/>
    </source>
</evidence>
<proteinExistence type="predicted"/>
<dbReference type="AlphaFoldDB" id="A0A1T2XNS0"/>
<evidence type="ECO:0000256" key="3">
    <source>
        <dbReference type="ARBA" id="ARBA00022692"/>
    </source>
</evidence>
<sequence>MIIGAVFIAAGSNFFLIPHQILSTGVSGLAMITGYFTDWNIGMLYLIYNAPILVAGWFILGKRFIFNSIVSVLAVTWLMQVFPVFQFNDTPILGAVFGGCLIGIGAGISLRFGGSSGGFDIVASIVSRYRDIQLGTMIVGLNGFIIVALGYMKDNWDLALYSMLSVFITGKVMDVIHISHIKVTAFIITNETEKMLEKLLCLPRGVTIIKTRGAYSEVEKDMLMTVTTRYELAELQNIIKSVDKKAFVNIVETVGVMGSFRKRKA</sequence>
<accession>A0A1T2XNS0</accession>
<dbReference type="STRING" id="1324314.BVG16_01965"/>
<dbReference type="RefSeq" id="WP_078497259.1">
    <property type="nucleotide sequence ID" value="NZ_MSZX01000001.1"/>
</dbReference>
<dbReference type="CDD" id="cd16380">
    <property type="entry name" value="YitT_C"/>
    <property type="match status" value="1"/>
</dbReference>
<keyword evidence="2" id="KW-1003">Cell membrane</keyword>
<gene>
    <name evidence="8" type="ORF">BVG16_01965</name>
</gene>
<keyword evidence="9" id="KW-1185">Reference proteome</keyword>
<evidence type="ECO:0000256" key="5">
    <source>
        <dbReference type="ARBA" id="ARBA00023136"/>
    </source>
</evidence>
<reference evidence="8 9" key="1">
    <citation type="submission" date="2017-01" db="EMBL/GenBank/DDBJ databases">
        <title>Genome analysis of Paenibacillus selenitrireducens ES3-24.</title>
        <authorList>
            <person name="Xu D."/>
            <person name="Yao R."/>
            <person name="Zheng S."/>
        </authorList>
    </citation>
    <scope>NUCLEOTIDE SEQUENCE [LARGE SCALE GENOMIC DNA]</scope>
    <source>
        <strain evidence="8 9">ES3-24</strain>
    </source>
</reference>
<dbReference type="EMBL" id="MSZX01000001">
    <property type="protein sequence ID" value="OPA81520.1"/>
    <property type="molecule type" value="Genomic_DNA"/>
</dbReference>
<feature type="domain" description="DUF2179" evidence="7">
    <location>
        <begin position="204"/>
        <end position="258"/>
    </location>
</feature>
<evidence type="ECO:0000256" key="2">
    <source>
        <dbReference type="ARBA" id="ARBA00022475"/>
    </source>
</evidence>
<keyword evidence="3 6" id="KW-0812">Transmembrane</keyword>
<dbReference type="PANTHER" id="PTHR33545:SF5">
    <property type="entry name" value="UPF0750 MEMBRANE PROTEIN YITT"/>
    <property type="match status" value="1"/>
</dbReference>
<feature type="transmembrane region" description="Helical" evidence="6">
    <location>
        <begin position="134"/>
        <end position="152"/>
    </location>
</feature>
<dbReference type="InterPro" id="IPR051461">
    <property type="entry name" value="UPF0750_membrane"/>
</dbReference>
<organism evidence="8 9">
    <name type="scientific">Paenibacillus selenitireducens</name>
    <dbReference type="NCBI Taxonomy" id="1324314"/>
    <lineage>
        <taxon>Bacteria</taxon>
        <taxon>Bacillati</taxon>
        <taxon>Bacillota</taxon>
        <taxon>Bacilli</taxon>
        <taxon>Bacillales</taxon>
        <taxon>Paenibacillaceae</taxon>
        <taxon>Paenibacillus</taxon>
    </lineage>
</organism>
<dbReference type="Proteomes" id="UP000190188">
    <property type="component" value="Unassembled WGS sequence"/>
</dbReference>
<evidence type="ECO:0000256" key="6">
    <source>
        <dbReference type="SAM" id="Phobius"/>
    </source>
</evidence>
<dbReference type="GO" id="GO:0005886">
    <property type="term" value="C:plasma membrane"/>
    <property type="evidence" value="ECO:0007669"/>
    <property type="project" value="UniProtKB-SubCell"/>
</dbReference>
<dbReference type="InterPro" id="IPR003740">
    <property type="entry name" value="YitT"/>
</dbReference>
<keyword evidence="4 6" id="KW-1133">Transmembrane helix</keyword>
<protein>
    <recommendedName>
        <fullName evidence="7">DUF2179 domain-containing protein</fullName>
    </recommendedName>
</protein>
<dbReference type="Pfam" id="PF02588">
    <property type="entry name" value="YitT_membrane"/>
    <property type="match status" value="1"/>
</dbReference>
<evidence type="ECO:0000256" key="1">
    <source>
        <dbReference type="ARBA" id="ARBA00004651"/>
    </source>
</evidence>
<dbReference type="Gene3D" id="3.30.70.120">
    <property type="match status" value="1"/>
</dbReference>
<evidence type="ECO:0000313" key="8">
    <source>
        <dbReference type="EMBL" id="OPA81520.1"/>
    </source>
</evidence>
<dbReference type="PIRSF" id="PIRSF006483">
    <property type="entry name" value="Membrane_protein_YitT"/>
    <property type="match status" value="1"/>
</dbReference>
<dbReference type="PANTHER" id="PTHR33545">
    <property type="entry name" value="UPF0750 MEMBRANE PROTEIN YITT-RELATED"/>
    <property type="match status" value="1"/>
</dbReference>
<feature type="transmembrane region" description="Helical" evidence="6">
    <location>
        <begin position="39"/>
        <end position="60"/>
    </location>
</feature>